<keyword evidence="7 11" id="KW-0482">Metalloprotease</keyword>
<evidence type="ECO:0000256" key="6">
    <source>
        <dbReference type="ARBA" id="ARBA00022833"/>
    </source>
</evidence>
<dbReference type="GO" id="GO:0006508">
    <property type="term" value="P:proteolysis"/>
    <property type="evidence" value="ECO:0007669"/>
    <property type="project" value="UniProtKB-KW"/>
</dbReference>
<dbReference type="FunFam" id="2.60.40.1730:FF:000002">
    <property type="entry name" value="Aminopeptidase"/>
    <property type="match status" value="1"/>
</dbReference>
<evidence type="ECO:0000313" key="15">
    <source>
        <dbReference type="EMBL" id="OAQ69829.1"/>
    </source>
</evidence>
<dbReference type="GO" id="GO:0016020">
    <property type="term" value="C:membrane"/>
    <property type="evidence" value="ECO:0007669"/>
    <property type="project" value="TreeGrafter"/>
</dbReference>
<keyword evidence="5 11" id="KW-0378">Hydrolase</keyword>
<feature type="site" description="Transition state stabilizer" evidence="10">
    <location>
        <position position="409"/>
    </location>
</feature>
<comment type="cofactor">
    <cofactor evidence="9 11">
        <name>Zn(2+)</name>
        <dbReference type="ChEBI" id="CHEBI:29105"/>
    </cofactor>
    <text evidence="9 11">Binds 1 zinc ion per subunit.</text>
</comment>
<feature type="binding site" evidence="9">
    <location>
        <position position="323"/>
    </location>
    <ligand>
        <name>Zn(2+)</name>
        <dbReference type="ChEBI" id="CHEBI:29105"/>
        <note>catalytic</note>
    </ligand>
</feature>
<dbReference type="SUPFAM" id="SSF55486">
    <property type="entry name" value="Metalloproteases ('zincins'), catalytic domain"/>
    <property type="match status" value="1"/>
</dbReference>
<evidence type="ECO:0000256" key="1">
    <source>
        <dbReference type="ARBA" id="ARBA00010136"/>
    </source>
</evidence>
<accession>A0A179FXZ2</accession>
<feature type="domain" description="ERAP1-like C-terminal" evidence="13">
    <location>
        <begin position="541"/>
        <end position="854"/>
    </location>
</feature>
<evidence type="ECO:0000256" key="8">
    <source>
        <dbReference type="PIRSR" id="PIRSR634016-1"/>
    </source>
</evidence>
<evidence type="ECO:0000259" key="13">
    <source>
        <dbReference type="Pfam" id="PF11838"/>
    </source>
</evidence>
<dbReference type="GO" id="GO:0008270">
    <property type="term" value="F:zinc ion binding"/>
    <property type="evidence" value="ECO:0007669"/>
    <property type="project" value="UniProtKB-UniRule"/>
</dbReference>
<dbReference type="GeneID" id="28846052"/>
<dbReference type="InterPro" id="IPR001930">
    <property type="entry name" value="Peptidase_M1"/>
</dbReference>
<name>A0A179FXZ2_METCM</name>
<evidence type="ECO:0000256" key="10">
    <source>
        <dbReference type="PIRSR" id="PIRSR634016-4"/>
    </source>
</evidence>
<comment type="caution">
    <text evidence="15">The sequence shown here is derived from an EMBL/GenBank/DDBJ whole genome shotgun (WGS) entry which is preliminary data.</text>
</comment>
<dbReference type="InterPro" id="IPR045357">
    <property type="entry name" value="Aminopeptidase_N-like_N"/>
</dbReference>
<dbReference type="InterPro" id="IPR027268">
    <property type="entry name" value="Peptidase_M4/M1_CTD_sf"/>
</dbReference>
<evidence type="ECO:0000256" key="11">
    <source>
        <dbReference type="RuleBase" id="RU364040"/>
    </source>
</evidence>
<evidence type="ECO:0000259" key="12">
    <source>
        <dbReference type="Pfam" id="PF01433"/>
    </source>
</evidence>
<keyword evidence="2 11" id="KW-0031">Aminopeptidase</keyword>
<dbReference type="GO" id="GO:0070006">
    <property type="term" value="F:metalloaminopeptidase activity"/>
    <property type="evidence" value="ECO:0007669"/>
    <property type="project" value="TreeGrafter"/>
</dbReference>
<dbReference type="Proteomes" id="UP000078397">
    <property type="component" value="Unassembled WGS sequence"/>
</dbReference>
<proteinExistence type="inferred from homology"/>
<evidence type="ECO:0000259" key="14">
    <source>
        <dbReference type="Pfam" id="PF17900"/>
    </source>
</evidence>
<evidence type="ECO:0000256" key="7">
    <source>
        <dbReference type="ARBA" id="ARBA00023049"/>
    </source>
</evidence>
<dbReference type="GO" id="GO:0005737">
    <property type="term" value="C:cytoplasm"/>
    <property type="evidence" value="ECO:0007669"/>
    <property type="project" value="TreeGrafter"/>
</dbReference>
<dbReference type="KEGG" id="pchm:VFPPC_02405"/>
<dbReference type="InterPro" id="IPR050344">
    <property type="entry name" value="Peptidase_M1_aminopeptidases"/>
</dbReference>
<keyword evidence="4 9" id="KW-0479">Metal-binding</keyword>
<evidence type="ECO:0000256" key="4">
    <source>
        <dbReference type="ARBA" id="ARBA00022723"/>
    </source>
</evidence>
<dbReference type="SUPFAM" id="SSF63737">
    <property type="entry name" value="Leukotriene A4 hydrolase N-terminal domain"/>
    <property type="match status" value="1"/>
</dbReference>
<dbReference type="RefSeq" id="XP_018146366.1">
    <property type="nucleotide sequence ID" value="XM_018282058.1"/>
</dbReference>
<dbReference type="Gene3D" id="2.60.40.1730">
    <property type="entry name" value="tricorn interacting facor f3 domain"/>
    <property type="match status" value="1"/>
</dbReference>
<feature type="active site" description="Proton acceptor" evidence="8">
    <location>
        <position position="324"/>
    </location>
</feature>
<dbReference type="Pfam" id="PF01433">
    <property type="entry name" value="Peptidase_M1"/>
    <property type="match status" value="1"/>
</dbReference>
<dbReference type="FunFam" id="1.10.390.10:FF:000001">
    <property type="entry name" value="Aminopeptidase"/>
    <property type="match status" value="1"/>
</dbReference>
<dbReference type="Gene3D" id="2.60.40.1910">
    <property type="match status" value="1"/>
</dbReference>
<dbReference type="CDD" id="cd09601">
    <property type="entry name" value="M1_APN-Q_like"/>
    <property type="match status" value="1"/>
</dbReference>
<organism evidence="15 16">
    <name type="scientific">Pochonia chlamydosporia 170</name>
    <dbReference type="NCBI Taxonomy" id="1380566"/>
    <lineage>
        <taxon>Eukaryota</taxon>
        <taxon>Fungi</taxon>
        <taxon>Dikarya</taxon>
        <taxon>Ascomycota</taxon>
        <taxon>Pezizomycotina</taxon>
        <taxon>Sordariomycetes</taxon>
        <taxon>Hypocreomycetidae</taxon>
        <taxon>Hypocreales</taxon>
        <taxon>Clavicipitaceae</taxon>
        <taxon>Pochonia</taxon>
    </lineage>
</organism>
<dbReference type="InterPro" id="IPR014782">
    <property type="entry name" value="Peptidase_M1_dom"/>
</dbReference>
<dbReference type="PANTHER" id="PTHR11533:SF171">
    <property type="entry name" value="AMINOPEPTIDASE"/>
    <property type="match status" value="1"/>
</dbReference>
<dbReference type="EC" id="3.4.11.-" evidence="11"/>
<dbReference type="STRING" id="1380566.A0A179FXZ2"/>
<keyword evidence="16" id="KW-1185">Reference proteome</keyword>
<dbReference type="Pfam" id="PF17900">
    <property type="entry name" value="Peptidase_M1_N"/>
    <property type="match status" value="1"/>
</dbReference>
<evidence type="ECO:0000256" key="3">
    <source>
        <dbReference type="ARBA" id="ARBA00022670"/>
    </source>
</evidence>
<dbReference type="PANTHER" id="PTHR11533">
    <property type="entry name" value="PROTEASE M1 ZINC METALLOPROTEASE"/>
    <property type="match status" value="1"/>
</dbReference>
<protein>
    <recommendedName>
        <fullName evidence="11">Aminopeptidase</fullName>
        <ecNumber evidence="11">3.4.11.-</ecNumber>
    </recommendedName>
</protein>
<dbReference type="InterPro" id="IPR042097">
    <property type="entry name" value="Aminopeptidase_N-like_N_sf"/>
</dbReference>
<dbReference type="GO" id="GO:0042277">
    <property type="term" value="F:peptide binding"/>
    <property type="evidence" value="ECO:0007669"/>
    <property type="project" value="TreeGrafter"/>
</dbReference>
<dbReference type="Gene3D" id="1.25.50.20">
    <property type="match status" value="1"/>
</dbReference>
<dbReference type="InterPro" id="IPR034016">
    <property type="entry name" value="M1_APN-typ"/>
</dbReference>
<dbReference type="Pfam" id="PF11838">
    <property type="entry name" value="ERAP1_C"/>
    <property type="match status" value="1"/>
</dbReference>
<keyword evidence="3 11" id="KW-0645">Protease</keyword>
<dbReference type="AlphaFoldDB" id="A0A179FXZ2"/>
<dbReference type="OrthoDB" id="10031169at2759"/>
<dbReference type="Gene3D" id="1.10.390.10">
    <property type="entry name" value="Neutral Protease Domain 2"/>
    <property type="match status" value="1"/>
</dbReference>
<sequence length="876" mass="97558">MDDQAPINLVKPRHYNLELRNLDFETWKYDGIVSIAVEFIQPSRSITINASHLEFKNAQVLVDGDVAITTKATSFDCDDKMQVVRINLNNEIPATKSATITVEFQGAISDSLAGFYRSKYKPVIQQAASVAHDDDGSHYVLSTQFEASYARRAFPCFDVPNLKATFALTIEVPSDQVVLSNMPVRSIKPNDERAGWHAVSFKTTPIMSTYLLAWAVGDFAYVEAFTDQFYNGQRVPVRVYATRGVQSQGQFAVTLAPRVIDLFSGVFDIPYPLDKMDILAVPEMSMTSMEHWGLITSQPSELLLDSETSSEAVKQDIADNVSHELAHQWFGNLVTMDWWDELWLNESFATWAGHYAVDQLFPEWDIWAQFVVGRMEDAFQADGLRSSHAVHIPMSSGLQDHQIFDQISYGKGCAVIRMLVEYVGVGKFLAGVSSYLKTNAYGNATAHVLWENLEAASGKGIVDIAESWINTVGYPVVVVTEIPNKGQILLRQSRFLTSGDVKPEDDTALWCIPLGITGIDCGQDAFLSEKEQFIPGIDPEFYKLNAQGTGFYRVAYPPCRLALLSTQLNRLSASERCSMIGSAAALASAGSGSAASLLSFLQGFRRENHATVWQQVLDALQNVEMAFSEDAEMSTGLKHFALQLIEGKVNDVGIEALPEDSFLMRRLRRTLLGKAVKYGHAGTVNKFASIFSDWTDKGIDINPSMRRIVLRAAMRKEPTRVFPILMSEFTKTSSSDTKNSILLAMAETDDKSILRDLVAFNWSSSVPVSEMSVVLFALVAHPIGRHVQWAYTKDHWEACAAKLNDALLLDQFVQVSLLGFSSEDVIKDVDAFFADKNTEGFRQSLEKGKEGIRAKALYRERDSALLKQFFLENKYL</sequence>
<feature type="binding site" evidence="9">
    <location>
        <position position="346"/>
    </location>
    <ligand>
        <name>Zn(2+)</name>
        <dbReference type="ChEBI" id="CHEBI:29105"/>
        <note>catalytic</note>
    </ligand>
</feature>
<reference evidence="15 16" key="1">
    <citation type="journal article" date="2016" name="PLoS Pathog.">
        <title>Biosynthesis of antibiotic leucinostatins in bio-control fungus Purpureocillium lilacinum and their inhibition on phytophthora revealed by genome mining.</title>
        <authorList>
            <person name="Wang G."/>
            <person name="Liu Z."/>
            <person name="Lin R."/>
            <person name="Li E."/>
            <person name="Mao Z."/>
            <person name="Ling J."/>
            <person name="Yang Y."/>
            <person name="Yin W.B."/>
            <person name="Xie B."/>
        </authorList>
    </citation>
    <scope>NUCLEOTIDE SEQUENCE [LARGE SCALE GENOMIC DNA]</scope>
    <source>
        <strain evidence="15">170</strain>
    </source>
</reference>
<evidence type="ECO:0000256" key="5">
    <source>
        <dbReference type="ARBA" id="ARBA00022801"/>
    </source>
</evidence>
<dbReference type="EMBL" id="LSBJ02000002">
    <property type="protein sequence ID" value="OAQ69829.1"/>
    <property type="molecule type" value="Genomic_DNA"/>
</dbReference>
<evidence type="ECO:0000256" key="9">
    <source>
        <dbReference type="PIRSR" id="PIRSR634016-3"/>
    </source>
</evidence>
<comment type="similarity">
    <text evidence="1 11">Belongs to the peptidase M1 family.</text>
</comment>
<evidence type="ECO:0000256" key="2">
    <source>
        <dbReference type="ARBA" id="ARBA00022438"/>
    </source>
</evidence>
<evidence type="ECO:0000313" key="16">
    <source>
        <dbReference type="Proteomes" id="UP000078397"/>
    </source>
</evidence>
<dbReference type="PRINTS" id="PR00756">
    <property type="entry name" value="ALADIPTASE"/>
</dbReference>
<feature type="domain" description="Aminopeptidase N-like N-terminal" evidence="14">
    <location>
        <begin position="11"/>
        <end position="211"/>
    </location>
</feature>
<feature type="domain" description="Peptidase M1 membrane alanine aminopeptidase" evidence="12">
    <location>
        <begin position="251"/>
        <end position="468"/>
    </location>
</feature>
<keyword evidence="6 9" id="KW-0862">Zinc</keyword>
<gene>
    <name evidence="15" type="ORF">VFPPC_02405</name>
</gene>
<feature type="binding site" evidence="9">
    <location>
        <position position="327"/>
    </location>
    <ligand>
        <name>Zn(2+)</name>
        <dbReference type="ChEBI" id="CHEBI:29105"/>
        <note>catalytic</note>
    </ligand>
</feature>
<dbReference type="InterPro" id="IPR024571">
    <property type="entry name" value="ERAP1-like_C_dom"/>
</dbReference>
<dbReference type="GO" id="GO:0043171">
    <property type="term" value="P:peptide catabolic process"/>
    <property type="evidence" value="ECO:0007669"/>
    <property type="project" value="TreeGrafter"/>
</dbReference>